<reference evidence="7" key="1">
    <citation type="journal article" date="2012" name="Stand. Genomic Sci.">
        <title>Genome sequence of strain HIMB624, a cultured representative from the OM43 clade of marine Betaproteobacteria.</title>
        <authorList>
            <person name="Huggett M.J."/>
            <person name="Hayakawa D.H."/>
            <person name="Rappe M.S."/>
        </authorList>
    </citation>
    <scope>NUCLEOTIDE SEQUENCE [LARGE SCALE GENOMIC DNA]</scope>
    <source>
        <strain evidence="7">KB13</strain>
    </source>
</reference>
<name>B6BV97_9PROT</name>
<dbReference type="GO" id="GO:0033281">
    <property type="term" value="C:TAT protein transport complex"/>
    <property type="evidence" value="ECO:0007669"/>
    <property type="project" value="UniProtKB-UniRule"/>
</dbReference>
<sequence length="237" mass="27549">MKNKFIFLDHFFIFKKLLLRVIVVFSVLFSVFFYNHQVLYDFFSDPLLRGINLFGGEIIATQLLSTFIVPMKLSFLSAFYLTFPYLITELWFFIKPGLYEGEKSFAKKIFLISAVLIFTAFVFCFYVVFPEIINFFMSFAPDGLNLKIDINFYLELFVNLIFAFTIAFQIPVIVIFLVKLKVLDIAKIKKARPYLYVFSFILSAILTPPDVLSQIFLALPMILLFELGLILSKVISK</sequence>
<dbReference type="GO" id="GO:0065002">
    <property type="term" value="P:intracellular protein transmembrane transport"/>
    <property type="evidence" value="ECO:0007669"/>
    <property type="project" value="TreeGrafter"/>
</dbReference>
<dbReference type="Pfam" id="PF00902">
    <property type="entry name" value="TatC"/>
    <property type="match status" value="1"/>
</dbReference>
<dbReference type="PANTHER" id="PTHR30371:SF0">
    <property type="entry name" value="SEC-INDEPENDENT PROTEIN TRANSLOCASE PROTEIN TATC, CHLOROPLASTIC-RELATED"/>
    <property type="match status" value="1"/>
</dbReference>
<dbReference type="STRING" id="314607.KB13_759"/>
<feature type="transmembrane region" description="Helical" evidence="5">
    <location>
        <begin position="156"/>
        <end position="179"/>
    </location>
</feature>
<evidence type="ECO:0000256" key="5">
    <source>
        <dbReference type="HAMAP-Rule" id="MF_00902"/>
    </source>
</evidence>
<evidence type="ECO:0000256" key="2">
    <source>
        <dbReference type="ARBA" id="ARBA00022692"/>
    </source>
</evidence>
<dbReference type="GO" id="GO:0009977">
    <property type="term" value="F:proton motive force dependent protein transmembrane transporter activity"/>
    <property type="evidence" value="ECO:0007669"/>
    <property type="project" value="TreeGrafter"/>
</dbReference>
<evidence type="ECO:0000313" key="6">
    <source>
        <dbReference type="EMBL" id="EDZ64627.1"/>
    </source>
</evidence>
<keyword evidence="3 5" id="KW-1133">Transmembrane helix</keyword>
<dbReference type="GO" id="GO:0043953">
    <property type="term" value="P:protein transport by the Tat complex"/>
    <property type="evidence" value="ECO:0007669"/>
    <property type="project" value="UniProtKB-UniRule"/>
</dbReference>
<dbReference type="eggNOG" id="COG0805">
    <property type="taxonomic scope" value="Bacteria"/>
</dbReference>
<dbReference type="Proteomes" id="UP000004188">
    <property type="component" value="Unassembled WGS sequence"/>
</dbReference>
<comment type="similarity">
    <text evidence="5">Belongs to the TatC family.</text>
</comment>
<feature type="transmembrane region" description="Helical" evidence="5">
    <location>
        <begin position="191"/>
        <end position="209"/>
    </location>
</feature>
<dbReference type="PRINTS" id="PR01840">
    <property type="entry name" value="TATCFAMILY"/>
</dbReference>
<evidence type="ECO:0000256" key="3">
    <source>
        <dbReference type="ARBA" id="ARBA00022989"/>
    </source>
</evidence>
<gene>
    <name evidence="5 6" type="primary">tatC</name>
    <name evidence="6" type="ORF">KB13_759</name>
</gene>
<keyword evidence="5" id="KW-0811">Translocation</keyword>
<keyword evidence="5" id="KW-1003">Cell membrane</keyword>
<feature type="transmembrane region" description="Helical" evidence="5">
    <location>
        <begin position="17"/>
        <end position="35"/>
    </location>
</feature>
<comment type="subunit">
    <text evidence="5">The Tat system comprises two distinct complexes: a TatABC complex, containing multiple copies of TatA, TatB and TatC subunits, and a separate TatA complex, containing only TatA subunits. Substrates initially bind to the TatABC complex, which probably triggers association of the separate TatA complex to form the active translocon.</text>
</comment>
<evidence type="ECO:0000313" key="7">
    <source>
        <dbReference type="Proteomes" id="UP000004188"/>
    </source>
</evidence>
<protein>
    <recommendedName>
        <fullName evidence="5">Sec-independent protein translocase protein TatC</fullName>
    </recommendedName>
</protein>
<keyword evidence="7" id="KW-1185">Reference proteome</keyword>
<evidence type="ECO:0000256" key="4">
    <source>
        <dbReference type="ARBA" id="ARBA00023136"/>
    </source>
</evidence>
<keyword evidence="5" id="KW-0653">Protein transport</keyword>
<dbReference type="EMBL" id="DS995299">
    <property type="protein sequence ID" value="EDZ64627.1"/>
    <property type="molecule type" value="Genomic_DNA"/>
</dbReference>
<dbReference type="InterPro" id="IPR002033">
    <property type="entry name" value="TatC"/>
</dbReference>
<dbReference type="NCBIfam" id="TIGR00945">
    <property type="entry name" value="tatC"/>
    <property type="match status" value="1"/>
</dbReference>
<comment type="subcellular location">
    <subcellularLocation>
        <location evidence="5">Cell membrane</location>
        <topology evidence="5">Multi-pass membrane protein</topology>
    </subcellularLocation>
    <subcellularLocation>
        <location evidence="1">Membrane</location>
        <topology evidence="1">Multi-pass membrane protein</topology>
    </subcellularLocation>
</comment>
<feature type="transmembrane region" description="Helical" evidence="5">
    <location>
        <begin position="75"/>
        <end position="94"/>
    </location>
</feature>
<comment type="function">
    <text evidence="5">Part of the twin-arginine translocation (Tat) system that transports large folded proteins containing a characteristic twin-arginine motif in their signal peptide across membranes. Together with TatB, TatC is part of a receptor directly interacting with Tat signal peptides.</text>
</comment>
<keyword evidence="5" id="KW-0813">Transport</keyword>
<dbReference type="HAMAP" id="MF_00902">
    <property type="entry name" value="TatC"/>
    <property type="match status" value="1"/>
</dbReference>
<keyword evidence="4 5" id="KW-0472">Membrane</keyword>
<dbReference type="PANTHER" id="PTHR30371">
    <property type="entry name" value="SEC-INDEPENDENT PROTEIN TRANSLOCASE PROTEIN TATC"/>
    <property type="match status" value="1"/>
</dbReference>
<feature type="transmembrane region" description="Helical" evidence="5">
    <location>
        <begin position="215"/>
        <end position="235"/>
    </location>
</feature>
<feature type="transmembrane region" description="Helical" evidence="5">
    <location>
        <begin position="109"/>
        <end position="136"/>
    </location>
</feature>
<accession>B6BV97</accession>
<proteinExistence type="inferred from homology"/>
<evidence type="ECO:0000256" key="1">
    <source>
        <dbReference type="ARBA" id="ARBA00004141"/>
    </source>
</evidence>
<organism evidence="6 7">
    <name type="scientific">beta proteobacterium KB13</name>
    <dbReference type="NCBI Taxonomy" id="314607"/>
    <lineage>
        <taxon>Bacteria</taxon>
        <taxon>Pseudomonadati</taxon>
        <taxon>Pseudomonadota</taxon>
        <taxon>Betaproteobacteria</taxon>
        <taxon>Nitrosomonadales</taxon>
        <taxon>OM43 clade</taxon>
    </lineage>
</organism>
<keyword evidence="2 5" id="KW-0812">Transmembrane</keyword>
<dbReference type="AlphaFoldDB" id="B6BV97"/>
<dbReference type="HOGENOM" id="CLU_031942_1_1_4"/>